<sequence length="228" mass="25179">MLAVITRLFPLWALLLSLIAYYTPSTFTPVGPWVATLLMLIMFGMGVHLNVDDFKRVLSRPAPVAAGIFLHYLVMPLAAWLLALLFKMPPDLSAGMVLVGSVASGTASKRNDLSGEGRRRALSHHFIGLHAGRRGRHTTTHAPVTSMPIFKVDVMGMLLSILQIVVIPITLGLVIHHLFPRVVKVVKTLSCQHSRWCGILAIIQRGGRGFSFTYRLRRLYGDHRGDPA</sequence>
<evidence type="ECO:0000256" key="1">
    <source>
        <dbReference type="ARBA" id="ARBA00004141"/>
    </source>
</evidence>
<feature type="transmembrane region" description="Helical" evidence="5">
    <location>
        <begin position="30"/>
        <end position="51"/>
    </location>
</feature>
<accession>A0A3S4HTD8</accession>
<dbReference type="Gene3D" id="1.20.1530.20">
    <property type="match status" value="2"/>
</dbReference>
<evidence type="ECO:0000256" key="4">
    <source>
        <dbReference type="ARBA" id="ARBA00023136"/>
    </source>
</evidence>
<gene>
    <name evidence="6" type="ORF">NCTC6754_01199</name>
</gene>
<dbReference type="PANTHER" id="PTHR10361">
    <property type="entry name" value="SODIUM-BILE ACID COTRANSPORTER"/>
    <property type="match status" value="1"/>
</dbReference>
<evidence type="ECO:0000256" key="3">
    <source>
        <dbReference type="ARBA" id="ARBA00022989"/>
    </source>
</evidence>
<feature type="transmembrane region" description="Helical" evidence="5">
    <location>
        <begin position="154"/>
        <end position="179"/>
    </location>
</feature>
<feature type="transmembrane region" description="Helical" evidence="5">
    <location>
        <begin position="63"/>
        <end position="86"/>
    </location>
</feature>
<dbReference type="InterPro" id="IPR004710">
    <property type="entry name" value="Bilac:Na_transpt"/>
</dbReference>
<dbReference type="InterPro" id="IPR002657">
    <property type="entry name" value="BilAc:Na_symport/Acr3"/>
</dbReference>
<dbReference type="GO" id="GO:0016020">
    <property type="term" value="C:membrane"/>
    <property type="evidence" value="ECO:0007669"/>
    <property type="project" value="UniProtKB-SubCell"/>
</dbReference>
<evidence type="ECO:0000256" key="2">
    <source>
        <dbReference type="ARBA" id="ARBA00022692"/>
    </source>
</evidence>
<dbReference type="InterPro" id="IPR038770">
    <property type="entry name" value="Na+/solute_symporter_sf"/>
</dbReference>
<protein>
    <submittedName>
        <fullName evidence="6">Membrane transport protein</fullName>
    </submittedName>
</protein>
<name>A0A3S4HTD8_SALET</name>
<proteinExistence type="predicted"/>
<dbReference type="EMBL" id="LR134190">
    <property type="protein sequence ID" value="VEB51494.1"/>
    <property type="molecule type" value="Genomic_DNA"/>
</dbReference>
<dbReference type="AlphaFoldDB" id="A0A3S4HTD8"/>
<comment type="subcellular location">
    <subcellularLocation>
        <location evidence="1">Membrane</location>
        <topology evidence="1">Multi-pass membrane protein</topology>
    </subcellularLocation>
</comment>
<organism evidence="6 7">
    <name type="scientific">Salmonella enterica I</name>
    <dbReference type="NCBI Taxonomy" id="59201"/>
    <lineage>
        <taxon>Bacteria</taxon>
        <taxon>Pseudomonadati</taxon>
        <taxon>Pseudomonadota</taxon>
        <taxon>Gammaproteobacteria</taxon>
        <taxon>Enterobacterales</taxon>
        <taxon>Enterobacteriaceae</taxon>
        <taxon>Salmonella</taxon>
    </lineage>
</organism>
<evidence type="ECO:0000313" key="6">
    <source>
        <dbReference type="EMBL" id="VEB51494.1"/>
    </source>
</evidence>
<reference evidence="6 7" key="1">
    <citation type="submission" date="2018-12" db="EMBL/GenBank/DDBJ databases">
        <authorList>
            <consortium name="Pathogen Informatics"/>
        </authorList>
    </citation>
    <scope>NUCLEOTIDE SEQUENCE [LARGE SCALE GENOMIC DNA]</scope>
    <source>
        <strain evidence="6 7">NCTC6754</strain>
    </source>
</reference>
<dbReference type="Proteomes" id="UP000269208">
    <property type="component" value="Chromosome"/>
</dbReference>
<evidence type="ECO:0000256" key="5">
    <source>
        <dbReference type="SAM" id="Phobius"/>
    </source>
</evidence>
<keyword evidence="2 5" id="KW-0812">Transmembrane</keyword>
<keyword evidence="4 5" id="KW-0472">Membrane</keyword>
<dbReference type="Pfam" id="PF01758">
    <property type="entry name" value="SBF"/>
    <property type="match status" value="1"/>
</dbReference>
<evidence type="ECO:0000313" key="7">
    <source>
        <dbReference type="Proteomes" id="UP000269208"/>
    </source>
</evidence>
<keyword evidence="3 5" id="KW-1133">Transmembrane helix</keyword>
<dbReference type="PANTHER" id="PTHR10361:SF28">
    <property type="entry name" value="P3 PROTEIN-RELATED"/>
    <property type="match status" value="1"/>
</dbReference>